<evidence type="ECO:0000256" key="1">
    <source>
        <dbReference type="SAM" id="SignalP"/>
    </source>
</evidence>
<name>A0A845I3A5_9BURK</name>
<dbReference type="RefSeq" id="WP_161037081.1">
    <property type="nucleotide sequence ID" value="NZ_WWCL01000009.1"/>
</dbReference>
<sequence>MKKFSLMSLAVFSVLAGCGGSDTAAPAKTPITGVFLDGAVENLDYVAGTAAKASTSAKGEYTCYAGDSVSFSIGGIALGSAPCAAIITPLQLAGVTDIKDNKVVNRLLALQLLDEDSDPSNGIKLTAEVKTALAAKSADFGLDAAAFNAAMSAQLASAGSKYAARSIDDSRRALVREHFEDTLASRVGTPVSEAYTQTTPLGAVAVSVTRYQIQAAASYYVPYEGSNPKVKEEFPQGFLPSYGSSLAFKGTNASGDLEFYGLTDRGPNGDGPNLPSLSGSGVTGAKIFPSPSFTPSFGIITVGKAGAVLTSSTPLKVSATVNASGLPVAPGSVGNSAELPVFDAMKYDAASKATFNAGGLDTEAIVVDKKRSVLWISDEYGPFILKVDPATGVILNKYAPGSGLPDIFLKRRANRGMEGLTLDTSTDKLHGFLQSPLTDGSAPYAVTGKSEAIERYARFTRWMEFDPVTGSAGKMYAYPLDAADYQDGRTGNAKLGDLVALGNGKFIVIEQGAAPNGKVFNKLMLVEIGAATDIAGSAYNVKTSDLEKSSMSATAVNGADWKSVTPLKKTLLLDLNAIGWLAEKAEGLTIVDGNTLALANDNDFGMKTKVFNAAGVVVEDADVTKCNIDAAGTIITSTAAGCNAANTIRVARGEDRERPSRLWLIKFSKALTAF</sequence>
<dbReference type="EMBL" id="WWCL01000009">
    <property type="protein sequence ID" value="MYN47702.1"/>
    <property type="molecule type" value="Genomic_DNA"/>
</dbReference>
<feature type="domain" description="Phytase-like" evidence="2">
    <location>
        <begin position="338"/>
        <end position="604"/>
    </location>
</feature>
<protein>
    <submittedName>
        <fullName evidence="3">Esterase-like activity of phytase family protein</fullName>
    </submittedName>
</protein>
<comment type="caution">
    <text evidence="3">The sequence shown here is derived from an EMBL/GenBank/DDBJ whole genome shotgun (WGS) entry which is preliminary data.</text>
</comment>
<accession>A0A845I3A5</accession>
<keyword evidence="4" id="KW-1185">Reference proteome</keyword>
<dbReference type="InterPro" id="IPR027372">
    <property type="entry name" value="Phytase-like_dom"/>
</dbReference>
<feature type="signal peptide" evidence="1">
    <location>
        <begin position="1"/>
        <end position="24"/>
    </location>
</feature>
<evidence type="ECO:0000313" key="3">
    <source>
        <dbReference type="EMBL" id="MYN47702.1"/>
    </source>
</evidence>
<dbReference type="AlphaFoldDB" id="A0A845I3A5"/>
<dbReference type="PANTHER" id="PTHR37957:SF1">
    <property type="entry name" value="PHYTASE-LIKE DOMAIN-CONTAINING PROTEIN"/>
    <property type="match status" value="1"/>
</dbReference>
<reference evidence="3" key="1">
    <citation type="submission" date="2019-12" db="EMBL/GenBank/DDBJ databases">
        <title>Novel species isolated from a subtropical stream in China.</title>
        <authorList>
            <person name="Lu H."/>
        </authorList>
    </citation>
    <scope>NUCLEOTIDE SEQUENCE [LARGE SCALE GENOMIC DNA]</scope>
    <source>
        <strain evidence="3">FT93W</strain>
    </source>
</reference>
<evidence type="ECO:0000313" key="4">
    <source>
        <dbReference type="Proteomes" id="UP000444316"/>
    </source>
</evidence>
<proteinExistence type="predicted"/>
<dbReference type="PANTHER" id="PTHR37957">
    <property type="entry name" value="BLR7070 PROTEIN"/>
    <property type="match status" value="1"/>
</dbReference>
<evidence type="ECO:0000259" key="2">
    <source>
        <dbReference type="Pfam" id="PF13449"/>
    </source>
</evidence>
<dbReference type="Proteomes" id="UP000444316">
    <property type="component" value="Unassembled WGS sequence"/>
</dbReference>
<gene>
    <name evidence="3" type="ORF">GTP23_21940</name>
</gene>
<organism evidence="3 4">
    <name type="scientific">Duganella fentianensis</name>
    <dbReference type="NCBI Taxonomy" id="2692177"/>
    <lineage>
        <taxon>Bacteria</taxon>
        <taxon>Pseudomonadati</taxon>
        <taxon>Pseudomonadota</taxon>
        <taxon>Betaproteobacteria</taxon>
        <taxon>Burkholderiales</taxon>
        <taxon>Oxalobacteraceae</taxon>
        <taxon>Telluria group</taxon>
        <taxon>Duganella</taxon>
    </lineage>
</organism>
<keyword evidence="1" id="KW-0732">Signal</keyword>
<dbReference type="Pfam" id="PF13449">
    <property type="entry name" value="Phytase-like"/>
    <property type="match status" value="1"/>
</dbReference>
<feature type="chain" id="PRO_5032897342" evidence="1">
    <location>
        <begin position="25"/>
        <end position="674"/>
    </location>
</feature>
<dbReference type="PROSITE" id="PS51257">
    <property type="entry name" value="PROKAR_LIPOPROTEIN"/>
    <property type="match status" value="1"/>
</dbReference>